<name>E3HMN0_ACHXA</name>
<dbReference type="STRING" id="762376.AXYL_04949"/>
<dbReference type="Pfam" id="PF02771">
    <property type="entry name" value="Acyl-CoA_dh_N"/>
    <property type="match status" value="1"/>
</dbReference>
<dbReference type="PIRSF" id="PIRSF016578">
    <property type="entry name" value="HsaA"/>
    <property type="match status" value="1"/>
</dbReference>
<accession>E3HMN0</accession>
<evidence type="ECO:0000256" key="4">
    <source>
        <dbReference type="ARBA" id="ARBA00022827"/>
    </source>
</evidence>
<keyword evidence="3" id="KW-0285">Flavoprotein</keyword>
<dbReference type="Gene3D" id="1.20.140.10">
    <property type="entry name" value="Butyryl-CoA Dehydrogenase, subunit A, domain 3"/>
    <property type="match status" value="1"/>
</dbReference>
<feature type="domain" description="Acyl-CoA oxidase/dehydrogenase middle" evidence="7">
    <location>
        <begin position="122"/>
        <end position="217"/>
    </location>
</feature>
<keyword evidence="5" id="KW-0560">Oxidoreductase</keyword>
<dbReference type="Proteomes" id="UP000006876">
    <property type="component" value="Chromosome"/>
</dbReference>
<dbReference type="InterPro" id="IPR009075">
    <property type="entry name" value="AcylCo_DH/oxidase_C"/>
</dbReference>
<evidence type="ECO:0000256" key="2">
    <source>
        <dbReference type="ARBA" id="ARBA00009347"/>
    </source>
</evidence>
<dbReference type="InterPro" id="IPR036250">
    <property type="entry name" value="AcylCo_DH-like_C"/>
</dbReference>
<dbReference type="Gene3D" id="2.40.110.10">
    <property type="entry name" value="Butyryl-CoA Dehydrogenase, subunit A, domain 2"/>
    <property type="match status" value="1"/>
</dbReference>
<evidence type="ECO:0000313" key="9">
    <source>
        <dbReference type="EMBL" id="ADP18257.1"/>
    </source>
</evidence>
<dbReference type="FunFam" id="2.40.110.10:FF:000002">
    <property type="entry name" value="Acyl-CoA dehydrogenase fadE12"/>
    <property type="match status" value="1"/>
</dbReference>
<sequence>MDFLLDSTQQALKDSLARYLEAEVAPLVERYEAAKEVVPRSVVRAMRDYGLIGGLLPEADGGFGLPMTTYGTLIAEVASTWPSLRGMLSVSNLAASVLAGAGSAGLREKYLPAILDGRAICCFALSEPGIGSDAANVQTRVERMPSGGWRINGRKIYITNGPICDLGIVFARNVSGEGAGGVSCLVFESGMPGFSCSPIGKMGMHCCPLGELLFEDVEVPAENLIGEPGQAFSIAKKYLNIGRSVVAFAALGIAESSLQAALRFAREREQFGRPIGGFQLVQQMVADMMTQVETSRLLAYRSADALDRGLPDNAVLCAMAKRHASDAALRVAELALQIHGGAGYTSLFPVERHYRDARHLSIGEGTNQIIGLLIAQSALGISALR</sequence>
<organism evidence="9 10">
    <name type="scientific">Achromobacter xylosoxidans (strain A8)</name>
    <dbReference type="NCBI Taxonomy" id="762376"/>
    <lineage>
        <taxon>Bacteria</taxon>
        <taxon>Pseudomonadati</taxon>
        <taxon>Pseudomonadota</taxon>
        <taxon>Betaproteobacteria</taxon>
        <taxon>Burkholderiales</taxon>
        <taxon>Alcaligenaceae</taxon>
        <taxon>Achromobacter</taxon>
    </lineage>
</organism>
<dbReference type="RefSeq" id="WP_013395562.1">
    <property type="nucleotide sequence ID" value="NC_014640.1"/>
</dbReference>
<dbReference type="GO" id="GO:0003995">
    <property type="term" value="F:acyl-CoA dehydrogenase activity"/>
    <property type="evidence" value="ECO:0007669"/>
    <property type="project" value="TreeGrafter"/>
</dbReference>
<dbReference type="EMBL" id="CP002287">
    <property type="protein sequence ID" value="ADP18257.1"/>
    <property type="molecule type" value="Genomic_DNA"/>
</dbReference>
<evidence type="ECO:0000256" key="3">
    <source>
        <dbReference type="ARBA" id="ARBA00022630"/>
    </source>
</evidence>
<dbReference type="InterPro" id="IPR037069">
    <property type="entry name" value="AcylCoA_DH/ox_N_sf"/>
</dbReference>
<dbReference type="PANTHER" id="PTHR43884">
    <property type="entry name" value="ACYL-COA DEHYDROGENASE"/>
    <property type="match status" value="1"/>
</dbReference>
<gene>
    <name evidence="9" type="ordered locus">AXYL_04949</name>
</gene>
<evidence type="ECO:0000259" key="7">
    <source>
        <dbReference type="Pfam" id="PF02770"/>
    </source>
</evidence>
<dbReference type="AlphaFoldDB" id="E3HMN0"/>
<dbReference type="InterPro" id="IPR046373">
    <property type="entry name" value="Acyl-CoA_Oxase/DH_mid-dom_sf"/>
</dbReference>
<dbReference type="OrthoDB" id="7795946at2"/>
<dbReference type="InterPro" id="IPR009100">
    <property type="entry name" value="AcylCoA_DH/oxidase_NM_dom_sf"/>
</dbReference>
<reference evidence="9 10" key="1">
    <citation type="journal article" date="2011" name="J. Bacteriol.">
        <title>Complete genome sequence of the haloaromatic acid-degrading bacterium Achromobacter xylosoxidans A8.</title>
        <authorList>
            <person name="Strnad H."/>
            <person name="Ridl J."/>
            <person name="Paces J."/>
            <person name="Kolar M."/>
            <person name="Vlcek C."/>
            <person name="Paces V."/>
        </authorList>
    </citation>
    <scope>NUCLEOTIDE SEQUENCE [LARGE SCALE GENOMIC DNA]</scope>
    <source>
        <strain evidence="9 10">A8</strain>
    </source>
</reference>
<dbReference type="SUPFAM" id="SSF56645">
    <property type="entry name" value="Acyl-CoA dehydrogenase NM domain-like"/>
    <property type="match status" value="1"/>
</dbReference>
<dbReference type="SUPFAM" id="SSF47203">
    <property type="entry name" value="Acyl-CoA dehydrogenase C-terminal domain-like"/>
    <property type="match status" value="1"/>
</dbReference>
<protein>
    <submittedName>
        <fullName evidence="9">Acyl-CoA dehydrogenase, middle domain protein 14</fullName>
    </submittedName>
</protein>
<dbReference type="InterPro" id="IPR013786">
    <property type="entry name" value="AcylCoA_DH/ox_N"/>
</dbReference>
<dbReference type="InterPro" id="IPR006091">
    <property type="entry name" value="Acyl-CoA_Oxase/DH_mid-dom"/>
</dbReference>
<feature type="domain" description="Acyl-CoA dehydrogenase/oxidase N-terminal" evidence="8">
    <location>
        <begin position="8"/>
        <end position="117"/>
    </location>
</feature>
<evidence type="ECO:0000256" key="1">
    <source>
        <dbReference type="ARBA" id="ARBA00001974"/>
    </source>
</evidence>
<dbReference type="FunFam" id="1.20.140.10:FF:000001">
    <property type="entry name" value="Acyl-CoA dehydrogenase"/>
    <property type="match status" value="1"/>
</dbReference>
<evidence type="ECO:0000259" key="8">
    <source>
        <dbReference type="Pfam" id="PF02771"/>
    </source>
</evidence>
<dbReference type="Pfam" id="PF00441">
    <property type="entry name" value="Acyl-CoA_dh_1"/>
    <property type="match status" value="1"/>
</dbReference>
<evidence type="ECO:0000256" key="5">
    <source>
        <dbReference type="ARBA" id="ARBA00023002"/>
    </source>
</evidence>
<comment type="cofactor">
    <cofactor evidence="1">
        <name>FAD</name>
        <dbReference type="ChEBI" id="CHEBI:57692"/>
    </cofactor>
</comment>
<evidence type="ECO:0000259" key="6">
    <source>
        <dbReference type="Pfam" id="PF00441"/>
    </source>
</evidence>
<dbReference type="Pfam" id="PF02770">
    <property type="entry name" value="Acyl-CoA_dh_M"/>
    <property type="match status" value="1"/>
</dbReference>
<feature type="domain" description="Acyl-CoA dehydrogenase/oxidase C-terminal" evidence="6">
    <location>
        <begin position="232"/>
        <end position="378"/>
    </location>
</feature>
<dbReference type="eggNOG" id="COG1960">
    <property type="taxonomic scope" value="Bacteria"/>
</dbReference>
<dbReference type="HOGENOM" id="CLU_018204_0_2_4"/>
<dbReference type="PANTHER" id="PTHR43884:SF12">
    <property type="entry name" value="ISOVALERYL-COA DEHYDROGENASE, MITOCHONDRIAL-RELATED"/>
    <property type="match status" value="1"/>
</dbReference>
<evidence type="ECO:0000313" key="10">
    <source>
        <dbReference type="Proteomes" id="UP000006876"/>
    </source>
</evidence>
<dbReference type="Gene3D" id="1.10.540.10">
    <property type="entry name" value="Acyl-CoA dehydrogenase/oxidase, N-terminal domain"/>
    <property type="match status" value="1"/>
</dbReference>
<keyword evidence="4" id="KW-0274">FAD</keyword>
<dbReference type="KEGG" id="axy:AXYL_04949"/>
<dbReference type="PATRIC" id="fig|762376.5.peg.4952"/>
<dbReference type="GO" id="GO:0050660">
    <property type="term" value="F:flavin adenine dinucleotide binding"/>
    <property type="evidence" value="ECO:0007669"/>
    <property type="project" value="InterPro"/>
</dbReference>
<comment type="similarity">
    <text evidence="2">Belongs to the acyl-CoA dehydrogenase family.</text>
</comment>
<proteinExistence type="inferred from homology"/>